<dbReference type="InterPro" id="IPR038257">
    <property type="entry name" value="CRISPR-assoc_Cas3_HD_sf"/>
</dbReference>
<evidence type="ECO:0000256" key="1">
    <source>
        <dbReference type="ARBA" id="ARBA00006847"/>
    </source>
</evidence>
<dbReference type="GO" id="GO:0046872">
    <property type="term" value="F:metal ion binding"/>
    <property type="evidence" value="ECO:0007669"/>
    <property type="project" value="UniProtKB-KW"/>
</dbReference>
<keyword evidence="5" id="KW-0547">Nucleotide-binding</keyword>
<dbReference type="EC" id="3.1.-.-" evidence="12"/>
<dbReference type="Pfam" id="PF00270">
    <property type="entry name" value="DEAD"/>
    <property type="match status" value="1"/>
</dbReference>
<dbReference type="PANTHER" id="PTHR47959:SF16">
    <property type="entry name" value="CRISPR-ASSOCIATED NUCLEASE_HELICASE CAS3-RELATED"/>
    <property type="match status" value="1"/>
</dbReference>
<evidence type="ECO:0000313" key="12">
    <source>
        <dbReference type="EMBL" id="ASO21584.1"/>
    </source>
</evidence>
<keyword evidence="7 12" id="KW-0347">Helicase</keyword>
<evidence type="ECO:0000313" key="13">
    <source>
        <dbReference type="Proteomes" id="UP000204221"/>
    </source>
</evidence>
<evidence type="ECO:0000256" key="5">
    <source>
        <dbReference type="ARBA" id="ARBA00022741"/>
    </source>
</evidence>
<feature type="region of interest" description="Disordered" evidence="11">
    <location>
        <begin position="1"/>
        <end position="26"/>
    </location>
</feature>
<dbReference type="Gene3D" id="1.10.3210.30">
    <property type="match status" value="1"/>
</dbReference>
<keyword evidence="9" id="KW-0051">Antiviral defense</keyword>
<keyword evidence="4" id="KW-0479">Metal-binding</keyword>
<comment type="similarity">
    <text evidence="1">In the N-terminal section; belongs to the CRISPR-associated nuclease Cas3-HD family.</text>
</comment>
<keyword evidence="3" id="KW-0540">Nuclease</keyword>
<keyword evidence="13" id="KW-1185">Reference proteome</keyword>
<dbReference type="RefSeq" id="WP_093942698.1">
    <property type="nucleotide sequence ID" value="NZ_CP022521.1"/>
</dbReference>
<sequence length="809" mass="90272">MTDDLDHLWAKSPDEHDPAAGGERLTTHSEYTRAAVPLIRRRVGRLRALPETWWPAAELAGLLHDCGKCDCGFQCLVHQGVPWGQRHEVLSLGFVGLLVPDSAERDRIAAAVVTHHRPLFDRTGERPVDWAILPINLTDDEQALGQTFTVAEDEDTLRRLLRWYADHATRHGLAVDTSRVETATRDDVRAATLDLLQRLAKRWRPLSFATAADDDGLAHVLLLGAVTFADHIASGHGELLLTEPLAGYGGRVATRLAAAGHYLAEHQVTAVTVWHLLLVAPTGSGKTEAGLMWAERAWQEIAADTGGHPRVFYLLPFLASISAMVRRLRDGDRLADVGVVHSKAGTFHLHELTTARTTDRPDPGEELLLEDAATALEHVQASKDHREQLRVTTPYQLLRAAFLGASESSTLLDTANSVFVFDELHAYEPDRLGMILAMIGLWVHRLGGRVGILSATLPRRFRTILHDTIGDTLTTVDGFTADDRPLRHRLRISQDHLTSEASIARITEDLRAGRATLVVTNNVADALELYQRLGPIAHEQGDPAMLLHARFRNDHRAAIEERILRCFGAGTPQRRGLLVATQVVEVSLDVDFDGLHTSGATLEALLQRFGRVNRRGEREPAPVWICAPDYRTRRARRRGSSADELWADGVYAEQPTRLAWQHLVPHDGECIDEIHAQHWLDAVYDSDWGRDWEQQVRRAQHRFASGFLDFTSPFDSRDHLKEDFYATFDGTEAVLAEDLPAYRAERRRGKTGEGRLLASRFLIPLPDHLRSRSKYAGRLGVTVINGDYDPELGLKGILEDQRYQPGEIL</sequence>
<proteinExistence type="inferred from homology"/>
<dbReference type="GO" id="GO:0003724">
    <property type="term" value="F:RNA helicase activity"/>
    <property type="evidence" value="ECO:0007669"/>
    <property type="project" value="TreeGrafter"/>
</dbReference>
<dbReference type="NCBIfam" id="TIGR01587">
    <property type="entry name" value="cas3_core"/>
    <property type="match status" value="1"/>
</dbReference>
<comment type="similarity">
    <text evidence="10">Belongs to the DEAD box helicase family.</text>
</comment>
<name>A0A221W753_9PSEU</name>
<dbReference type="InterPro" id="IPR001650">
    <property type="entry name" value="Helicase_C-like"/>
</dbReference>
<dbReference type="InterPro" id="IPR027417">
    <property type="entry name" value="P-loop_NTPase"/>
</dbReference>
<evidence type="ECO:0000256" key="8">
    <source>
        <dbReference type="ARBA" id="ARBA00022840"/>
    </source>
</evidence>
<dbReference type="SMART" id="SM00490">
    <property type="entry name" value="HELICc"/>
    <property type="match status" value="1"/>
</dbReference>
<dbReference type="InterPro" id="IPR054712">
    <property type="entry name" value="Cas3-like_dom"/>
</dbReference>
<dbReference type="CDD" id="cd09641">
    <property type="entry name" value="Cas3''_I"/>
    <property type="match status" value="1"/>
</dbReference>
<dbReference type="InterPro" id="IPR014001">
    <property type="entry name" value="Helicase_ATP-bd"/>
</dbReference>
<dbReference type="Proteomes" id="UP000204221">
    <property type="component" value="Chromosome"/>
</dbReference>
<organism evidence="12 13">
    <name type="scientific">Actinoalloteichus hoggarensis</name>
    <dbReference type="NCBI Taxonomy" id="1470176"/>
    <lineage>
        <taxon>Bacteria</taxon>
        <taxon>Bacillati</taxon>
        <taxon>Actinomycetota</taxon>
        <taxon>Actinomycetes</taxon>
        <taxon>Pseudonocardiales</taxon>
        <taxon>Pseudonocardiaceae</taxon>
        <taxon>Actinoalloteichus</taxon>
    </lineage>
</organism>
<dbReference type="NCBIfam" id="TIGR01596">
    <property type="entry name" value="cas3_HD"/>
    <property type="match status" value="1"/>
</dbReference>
<evidence type="ECO:0000256" key="2">
    <source>
        <dbReference type="ARBA" id="ARBA00009046"/>
    </source>
</evidence>
<protein>
    <submittedName>
        <fullName evidence="12">CRISPR-associated endonuclease/helicase Cas3</fullName>
        <ecNumber evidence="12">3.1.-.-</ecNumber>
    </submittedName>
</protein>
<dbReference type="KEGG" id="ahg:AHOG_19830"/>
<evidence type="ECO:0000256" key="9">
    <source>
        <dbReference type="ARBA" id="ARBA00023118"/>
    </source>
</evidence>
<evidence type="ECO:0000256" key="11">
    <source>
        <dbReference type="SAM" id="MobiDB-lite"/>
    </source>
</evidence>
<feature type="compositionally biased region" description="Basic and acidic residues" evidence="11">
    <location>
        <begin position="1"/>
        <end position="18"/>
    </location>
</feature>
<dbReference type="InterPro" id="IPR011545">
    <property type="entry name" value="DEAD/DEAH_box_helicase_dom"/>
</dbReference>
<dbReference type="PANTHER" id="PTHR47959">
    <property type="entry name" value="ATP-DEPENDENT RNA HELICASE RHLE-RELATED"/>
    <property type="match status" value="1"/>
</dbReference>
<dbReference type="AlphaFoldDB" id="A0A221W753"/>
<dbReference type="GO" id="GO:0005524">
    <property type="term" value="F:ATP binding"/>
    <property type="evidence" value="ECO:0007669"/>
    <property type="project" value="UniProtKB-KW"/>
</dbReference>
<comment type="similarity">
    <text evidence="2">In the central section; belongs to the CRISPR-associated helicase Cas3 family.</text>
</comment>
<keyword evidence="6 12" id="KW-0378">Hydrolase</keyword>
<dbReference type="InterPro" id="IPR006483">
    <property type="entry name" value="CRISPR-assoc_Cas3_HD"/>
</dbReference>
<keyword evidence="8" id="KW-0067">ATP-binding</keyword>
<dbReference type="Pfam" id="PF22590">
    <property type="entry name" value="Cas3-like_C_2"/>
    <property type="match status" value="1"/>
</dbReference>
<dbReference type="OrthoDB" id="9810236at2"/>
<accession>A0A221W753</accession>
<evidence type="ECO:0000256" key="7">
    <source>
        <dbReference type="ARBA" id="ARBA00022806"/>
    </source>
</evidence>
<evidence type="ECO:0000256" key="6">
    <source>
        <dbReference type="ARBA" id="ARBA00022801"/>
    </source>
</evidence>
<dbReference type="InterPro" id="IPR050079">
    <property type="entry name" value="DEAD_box_RNA_helicase"/>
</dbReference>
<dbReference type="SMART" id="SM00487">
    <property type="entry name" value="DEXDc"/>
    <property type="match status" value="1"/>
</dbReference>
<dbReference type="GO" id="GO:0003676">
    <property type="term" value="F:nucleic acid binding"/>
    <property type="evidence" value="ECO:0007669"/>
    <property type="project" value="InterPro"/>
</dbReference>
<gene>
    <name evidence="12" type="primary">ygcB</name>
    <name evidence="12" type="ORF">AHOG_19830</name>
</gene>
<dbReference type="SUPFAM" id="SSF109604">
    <property type="entry name" value="HD-domain/PDEase-like"/>
    <property type="match status" value="1"/>
</dbReference>
<dbReference type="EMBL" id="CP022521">
    <property type="protein sequence ID" value="ASO21584.1"/>
    <property type="molecule type" value="Genomic_DNA"/>
</dbReference>
<dbReference type="GO" id="GO:0016787">
    <property type="term" value="F:hydrolase activity"/>
    <property type="evidence" value="ECO:0007669"/>
    <property type="project" value="UniProtKB-KW"/>
</dbReference>
<evidence type="ECO:0000256" key="3">
    <source>
        <dbReference type="ARBA" id="ARBA00022722"/>
    </source>
</evidence>
<dbReference type="InterPro" id="IPR006474">
    <property type="entry name" value="Helicase_Cas3_CRISPR-ass_core"/>
</dbReference>
<dbReference type="SUPFAM" id="SSF52540">
    <property type="entry name" value="P-loop containing nucleoside triphosphate hydrolases"/>
    <property type="match status" value="1"/>
</dbReference>
<dbReference type="Gene3D" id="3.40.50.300">
    <property type="entry name" value="P-loop containing nucleotide triphosphate hydrolases"/>
    <property type="match status" value="2"/>
</dbReference>
<reference evidence="12 13" key="1">
    <citation type="submission" date="2017-07" db="EMBL/GenBank/DDBJ databases">
        <title>Complete genome sequence of Actinoalloteichus hoggarensis DSM 45943, type strain of Actinoalloteichus hoggarensis.</title>
        <authorList>
            <person name="Ruckert C."/>
            <person name="Nouioui I."/>
            <person name="Willmese J."/>
            <person name="van Wezel G."/>
            <person name="Klenk H.-P."/>
            <person name="Kalinowski J."/>
            <person name="Zotchev S.B."/>
        </authorList>
    </citation>
    <scope>NUCLEOTIDE SEQUENCE [LARGE SCALE GENOMIC DNA]</scope>
    <source>
        <strain evidence="12 13">DSM 45943</strain>
    </source>
</reference>
<dbReference type="GO" id="GO:0005829">
    <property type="term" value="C:cytosol"/>
    <property type="evidence" value="ECO:0007669"/>
    <property type="project" value="TreeGrafter"/>
</dbReference>
<dbReference type="GO" id="GO:0004519">
    <property type="term" value="F:endonuclease activity"/>
    <property type="evidence" value="ECO:0007669"/>
    <property type="project" value="UniProtKB-KW"/>
</dbReference>
<dbReference type="PROSITE" id="PS51643">
    <property type="entry name" value="HD_CAS3"/>
    <property type="match status" value="1"/>
</dbReference>
<evidence type="ECO:0000256" key="10">
    <source>
        <dbReference type="ARBA" id="ARBA00038437"/>
    </source>
</evidence>
<keyword evidence="12" id="KW-0255">Endonuclease</keyword>
<evidence type="ECO:0000256" key="4">
    <source>
        <dbReference type="ARBA" id="ARBA00022723"/>
    </source>
</evidence>
<dbReference type="GO" id="GO:0051607">
    <property type="term" value="P:defense response to virus"/>
    <property type="evidence" value="ECO:0007669"/>
    <property type="project" value="UniProtKB-KW"/>
</dbReference>